<dbReference type="Proteomes" id="UP001432027">
    <property type="component" value="Unassembled WGS sequence"/>
</dbReference>
<evidence type="ECO:0000256" key="5">
    <source>
        <dbReference type="ARBA" id="ARBA00023136"/>
    </source>
</evidence>
<dbReference type="EMBL" id="BTSX01000001">
    <property type="protein sequence ID" value="GMS81911.1"/>
    <property type="molecule type" value="Genomic_DNA"/>
</dbReference>
<keyword evidence="5 6" id="KW-0472">Membrane</keyword>
<evidence type="ECO:0000313" key="8">
    <source>
        <dbReference type="Proteomes" id="UP001432027"/>
    </source>
</evidence>
<accession>A0AAV5SEW1</accession>
<gene>
    <name evidence="7" type="ORF">PENTCL1PPCAC_4086</name>
</gene>
<keyword evidence="8" id="KW-1185">Reference proteome</keyword>
<dbReference type="Gene3D" id="1.20.1250.20">
    <property type="entry name" value="MFS general substrate transporter like domains"/>
    <property type="match status" value="1"/>
</dbReference>
<protein>
    <recommendedName>
        <fullName evidence="9">Membrane transporter</fullName>
    </recommendedName>
</protein>
<dbReference type="AlphaFoldDB" id="A0AAV5SEW1"/>
<keyword evidence="2" id="KW-0813">Transport</keyword>
<dbReference type="SUPFAM" id="SSF103473">
    <property type="entry name" value="MFS general substrate transporter"/>
    <property type="match status" value="1"/>
</dbReference>
<evidence type="ECO:0000256" key="2">
    <source>
        <dbReference type="ARBA" id="ARBA00022448"/>
    </source>
</evidence>
<feature type="transmembrane region" description="Helical" evidence="6">
    <location>
        <begin position="109"/>
        <end position="131"/>
    </location>
</feature>
<organism evidence="7 8">
    <name type="scientific">Pristionchus entomophagus</name>
    <dbReference type="NCBI Taxonomy" id="358040"/>
    <lineage>
        <taxon>Eukaryota</taxon>
        <taxon>Metazoa</taxon>
        <taxon>Ecdysozoa</taxon>
        <taxon>Nematoda</taxon>
        <taxon>Chromadorea</taxon>
        <taxon>Rhabditida</taxon>
        <taxon>Rhabditina</taxon>
        <taxon>Diplogasteromorpha</taxon>
        <taxon>Diplogasteroidea</taxon>
        <taxon>Neodiplogasteridae</taxon>
        <taxon>Pristionchus</taxon>
    </lineage>
</organism>
<evidence type="ECO:0008006" key="9">
    <source>
        <dbReference type="Google" id="ProtNLM"/>
    </source>
</evidence>
<sequence>MALLEKPLLVTTLLIWLVWSMNAFSYYGMTLYTTKLFQSTDTCHGGSEDNAHTNTTSMCNHLKQDDNVDIIVTSVSEVPGLIVTFLLIERLGRKHTMSFQFFIFGIANYVLYFCMSRPVIVTILFVGRAFIA</sequence>
<reference evidence="7" key="1">
    <citation type="submission" date="2023-10" db="EMBL/GenBank/DDBJ databases">
        <title>Genome assembly of Pristionchus species.</title>
        <authorList>
            <person name="Yoshida K."/>
            <person name="Sommer R.J."/>
        </authorList>
    </citation>
    <scope>NUCLEOTIDE SEQUENCE</scope>
    <source>
        <strain evidence="7">RS0144</strain>
    </source>
</reference>
<proteinExistence type="predicted"/>
<dbReference type="InterPro" id="IPR036259">
    <property type="entry name" value="MFS_trans_sf"/>
</dbReference>
<evidence type="ECO:0000256" key="1">
    <source>
        <dbReference type="ARBA" id="ARBA00004141"/>
    </source>
</evidence>
<evidence type="ECO:0000256" key="3">
    <source>
        <dbReference type="ARBA" id="ARBA00022692"/>
    </source>
</evidence>
<name>A0AAV5SEW1_9BILA</name>
<comment type="subcellular location">
    <subcellularLocation>
        <location evidence="1">Membrane</location>
        <topology evidence="1">Multi-pass membrane protein</topology>
    </subcellularLocation>
</comment>
<evidence type="ECO:0000256" key="6">
    <source>
        <dbReference type="SAM" id="Phobius"/>
    </source>
</evidence>
<feature type="non-terminal residue" evidence="7">
    <location>
        <position position="132"/>
    </location>
</feature>
<dbReference type="PANTHER" id="PTHR23511:SF5">
    <property type="entry name" value="MAJOR FACILITATOR-TYPE TRANSPORTER HXNZ-RELATED"/>
    <property type="match status" value="1"/>
</dbReference>
<keyword evidence="3 6" id="KW-0812">Transmembrane</keyword>
<dbReference type="PANTHER" id="PTHR23511">
    <property type="entry name" value="SYNAPTIC VESICLE GLYCOPROTEIN 2"/>
    <property type="match status" value="1"/>
</dbReference>
<dbReference type="GO" id="GO:0016020">
    <property type="term" value="C:membrane"/>
    <property type="evidence" value="ECO:0007669"/>
    <property type="project" value="UniProtKB-SubCell"/>
</dbReference>
<feature type="transmembrane region" description="Helical" evidence="6">
    <location>
        <begin position="70"/>
        <end position="88"/>
    </location>
</feature>
<evidence type="ECO:0000256" key="4">
    <source>
        <dbReference type="ARBA" id="ARBA00022989"/>
    </source>
</evidence>
<evidence type="ECO:0000313" key="7">
    <source>
        <dbReference type="EMBL" id="GMS81911.1"/>
    </source>
</evidence>
<comment type="caution">
    <text evidence="7">The sequence shown here is derived from an EMBL/GenBank/DDBJ whole genome shotgun (WGS) entry which is preliminary data.</text>
</comment>
<keyword evidence="4 6" id="KW-1133">Transmembrane helix</keyword>